<reference evidence="3 4" key="1">
    <citation type="submission" date="2023-11" db="EMBL/GenBank/DDBJ databases">
        <title>Halocaridina rubra genome assembly.</title>
        <authorList>
            <person name="Smith C."/>
        </authorList>
    </citation>
    <scope>NUCLEOTIDE SEQUENCE [LARGE SCALE GENOMIC DNA]</scope>
    <source>
        <strain evidence="3">EP-1</strain>
        <tissue evidence="3">Whole</tissue>
    </source>
</reference>
<dbReference type="Pfam" id="PF01822">
    <property type="entry name" value="WSC"/>
    <property type="match status" value="1"/>
</dbReference>
<feature type="non-terminal residue" evidence="3">
    <location>
        <position position="182"/>
    </location>
</feature>
<dbReference type="InterPro" id="IPR002889">
    <property type="entry name" value="WSC_carb-bd"/>
</dbReference>
<evidence type="ECO:0000313" key="3">
    <source>
        <dbReference type="EMBL" id="KAK7067931.1"/>
    </source>
</evidence>
<dbReference type="EMBL" id="JAXCGZ010017578">
    <property type="protein sequence ID" value="KAK7067931.1"/>
    <property type="molecule type" value="Genomic_DNA"/>
</dbReference>
<sequence length="182" mass="19706">MDGLGLILIFFILMVNHEPVLALGTICKEVSISRPCLSTLPLHSSSQNNALKALDCLSACDFEGFKYAAVSQGSYCFCGNEDELNQCQTAQSQDCDDVKCSDGFDCGGDPQFYSVLELNVTFVLDIVIQDDGNLEVNITGQTDVAIYTINLGDESYPVSVSEGETSVYVIGAYKASDLYFIT</sequence>
<feature type="chain" id="PRO_5042871052" description="WSC domain-containing protein" evidence="1">
    <location>
        <begin position="23"/>
        <end position="182"/>
    </location>
</feature>
<proteinExistence type="predicted"/>
<accession>A0AAN8WPP1</accession>
<protein>
    <recommendedName>
        <fullName evidence="2">WSC domain-containing protein</fullName>
    </recommendedName>
</protein>
<dbReference type="AlphaFoldDB" id="A0AAN8WPP1"/>
<evidence type="ECO:0000313" key="4">
    <source>
        <dbReference type="Proteomes" id="UP001381693"/>
    </source>
</evidence>
<keyword evidence="4" id="KW-1185">Reference proteome</keyword>
<gene>
    <name evidence="3" type="ORF">SK128_015831</name>
</gene>
<name>A0AAN8WPP1_HALRR</name>
<evidence type="ECO:0000259" key="2">
    <source>
        <dbReference type="PROSITE" id="PS51212"/>
    </source>
</evidence>
<evidence type="ECO:0000256" key="1">
    <source>
        <dbReference type="SAM" id="SignalP"/>
    </source>
</evidence>
<dbReference type="Proteomes" id="UP001381693">
    <property type="component" value="Unassembled WGS sequence"/>
</dbReference>
<organism evidence="3 4">
    <name type="scientific">Halocaridina rubra</name>
    <name type="common">Hawaiian red shrimp</name>
    <dbReference type="NCBI Taxonomy" id="373956"/>
    <lineage>
        <taxon>Eukaryota</taxon>
        <taxon>Metazoa</taxon>
        <taxon>Ecdysozoa</taxon>
        <taxon>Arthropoda</taxon>
        <taxon>Crustacea</taxon>
        <taxon>Multicrustacea</taxon>
        <taxon>Malacostraca</taxon>
        <taxon>Eumalacostraca</taxon>
        <taxon>Eucarida</taxon>
        <taxon>Decapoda</taxon>
        <taxon>Pleocyemata</taxon>
        <taxon>Caridea</taxon>
        <taxon>Atyoidea</taxon>
        <taxon>Atyidae</taxon>
        <taxon>Halocaridina</taxon>
    </lineage>
</organism>
<keyword evidence="1" id="KW-0732">Signal</keyword>
<feature type="signal peptide" evidence="1">
    <location>
        <begin position="1"/>
        <end position="22"/>
    </location>
</feature>
<feature type="domain" description="WSC" evidence="2">
    <location>
        <begin position="30"/>
        <end position="119"/>
    </location>
</feature>
<dbReference type="PROSITE" id="PS51212">
    <property type="entry name" value="WSC"/>
    <property type="match status" value="1"/>
</dbReference>
<comment type="caution">
    <text evidence="3">The sequence shown here is derived from an EMBL/GenBank/DDBJ whole genome shotgun (WGS) entry which is preliminary data.</text>
</comment>